<dbReference type="GO" id="GO:0012506">
    <property type="term" value="C:vesicle membrane"/>
    <property type="evidence" value="ECO:0007669"/>
    <property type="project" value="TreeGrafter"/>
</dbReference>
<dbReference type="Gene3D" id="3.10.20.90">
    <property type="entry name" value="Phosphatidylinositol 3-kinase Catalytic Subunit, Chain A, domain 1"/>
    <property type="match status" value="2"/>
</dbReference>
<dbReference type="SUPFAM" id="SSF143503">
    <property type="entry name" value="PUG domain-like"/>
    <property type="match status" value="1"/>
</dbReference>
<feature type="region of interest" description="Disordered" evidence="1">
    <location>
        <begin position="176"/>
        <end position="224"/>
    </location>
</feature>
<dbReference type="InterPro" id="IPR029071">
    <property type="entry name" value="Ubiquitin-like_domsf"/>
</dbReference>
<dbReference type="InParanoid" id="F0YAZ5"/>
<dbReference type="Pfam" id="PF00789">
    <property type="entry name" value="UBX"/>
    <property type="match status" value="1"/>
</dbReference>
<proteinExistence type="predicted"/>
<evidence type="ECO:0000313" key="4">
    <source>
        <dbReference type="Proteomes" id="UP000002729"/>
    </source>
</evidence>
<dbReference type="Gene3D" id="1.20.58.2190">
    <property type="match status" value="1"/>
</dbReference>
<evidence type="ECO:0000256" key="1">
    <source>
        <dbReference type="SAM" id="MobiDB-lite"/>
    </source>
</evidence>
<dbReference type="EMBL" id="GL833130">
    <property type="protein sequence ID" value="EGB07539.1"/>
    <property type="molecule type" value="Genomic_DNA"/>
</dbReference>
<dbReference type="PROSITE" id="PS50033">
    <property type="entry name" value="UBX"/>
    <property type="match status" value="1"/>
</dbReference>
<dbReference type="GO" id="GO:0006886">
    <property type="term" value="P:intracellular protein transport"/>
    <property type="evidence" value="ECO:0007669"/>
    <property type="project" value="TreeGrafter"/>
</dbReference>
<dbReference type="CDD" id="cd09212">
    <property type="entry name" value="PUB"/>
    <property type="match status" value="1"/>
</dbReference>
<dbReference type="Proteomes" id="UP000002729">
    <property type="component" value="Unassembled WGS sequence"/>
</dbReference>
<name>F0YAZ5_AURAN</name>
<feature type="compositionally biased region" description="Low complexity" evidence="1">
    <location>
        <begin position="583"/>
        <end position="596"/>
    </location>
</feature>
<dbReference type="PANTHER" id="PTHR46467:SF1">
    <property type="entry name" value="TETHER CONTAINING UBX DOMAIN FOR GLUT4"/>
    <property type="match status" value="1"/>
</dbReference>
<evidence type="ECO:0000259" key="2">
    <source>
        <dbReference type="PROSITE" id="PS50033"/>
    </source>
</evidence>
<organism evidence="4">
    <name type="scientific">Aureococcus anophagefferens</name>
    <name type="common">Harmful bloom alga</name>
    <dbReference type="NCBI Taxonomy" id="44056"/>
    <lineage>
        <taxon>Eukaryota</taxon>
        <taxon>Sar</taxon>
        <taxon>Stramenopiles</taxon>
        <taxon>Ochrophyta</taxon>
        <taxon>Pelagophyceae</taxon>
        <taxon>Pelagomonadales</taxon>
        <taxon>Pelagomonadaceae</taxon>
        <taxon>Aureococcus</taxon>
    </lineage>
</organism>
<accession>F0YAZ5</accession>
<gene>
    <name evidence="3" type="ORF">AURANDRAFT_64619</name>
</gene>
<reference evidence="3 4" key="1">
    <citation type="journal article" date="2011" name="Proc. Natl. Acad. Sci. U.S.A.">
        <title>Niche of harmful alga Aureococcus anophagefferens revealed through ecogenomics.</title>
        <authorList>
            <person name="Gobler C.J."/>
            <person name="Berry D.L."/>
            <person name="Dyhrman S.T."/>
            <person name="Wilhelm S.W."/>
            <person name="Salamov A."/>
            <person name="Lobanov A.V."/>
            <person name="Zhang Y."/>
            <person name="Collier J.L."/>
            <person name="Wurch L.L."/>
            <person name="Kustka A.B."/>
            <person name="Dill B.D."/>
            <person name="Shah M."/>
            <person name="VerBerkmoes N.C."/>
            <person name="Kuo A."/>
            <person name="Terry A."/>
            <person name="Pangilinan J."/>
            <person name="Lindquist E.A."/>
            <person name="Lucas S."/>
            <person name="Paulsen I.T."/>
            <person name="Hattenrath-Lehmann T.K."/>
            <person name="Talmage S.C."/>
            <person name="Walker E.A."/>
            <person name="Koch F."/>
            <person name="Burson A.M."/>
            <person name="Marcoval M.A."/>
            <person name="Tang Y.Z."/>
            <person name="Lecleir G.R."/>
            <person name="Coyne K.J."/>
            <person name="Berg G.M."/>
            <person name="Bertrand E.M."/>
            <person name="Saito M.A."/>
            <person name="Gladyshev V.N."/>
            <person name="Grigoriev I.V."/>
        </authorList>
    </citation>
    <scope>NUCLEOTIDE SEQUENCE [LARGE SCALE GENOMIC DNA]</scope>
    <source>
        <strain evidence="4">CCMP 1984</strain>
    </source>
</reference>
<protein>
    <recommendedName>
        <fullName evidence="2">UBX domain-containing protein</fullName>
    </recommendedName>
</protein>
<dbReference type="SUPFAM" id="SSF54236">
    <property type="entry name" value="Ubiquitin-like"/>
    <property type="match status" value="1"/>
</dbReference>
<feature type="compositionally biased region" description="Basic residues" evidence="1">
    <location>
        <begin position="597"/>
        <end position="608"/>
    </location>
</feature>
<dbReference type="OrthoDB" id="440781at2759"/>
<feature type="region of interest" description="Disordered" evidence="1">
    <location>
        <begin position="580"/>
        <end position="608"/>
    </location>
</feature>
<dbReference type="CDD" id="cd16118">
    <property type="entry name" value="UBX2_UBXN9"/>
    <property type="match status" value="1"/>
</dbReference>
<dbReference type="RefSeq" id="XP_009037544.1">
    <property type="nucleotide sequence ID" value="XM_009039296.1"/>
</dbReference>
<dbReference type="InterPro" id="IPR021569">
    <property type="entry name" value="TUG-UBL1"/>
</dbReference>
<dbReference type="Pfam" id="PF11470">
    <property type="entry name" value="TUG-UBL1"/>
    <property type="match status" value="1"/>
</dbReference>
<dbReference type="KEGG" id="aaf:AURANDRAFT_64619"/>
<evidence type="ECO:0000313" key="3">
    <source>
        <dbReference type="EMBL" id="EGB07539.1"/>
    </source>
</evidence>
<sequence>MSVTILHAGRRQKISLSSNHVPVHKIVAEAVAKFGLSDGASYGLRTTRGRRADVDECAAWSHTGLSNNCELELVKKTGGGGAGGPVRVAVAVSHRGSAPRSATFAVDSSSTLAAVVARSADEGAAPPDALRRSPVVRALRDKFEGAALERTLASLGYGAGASVRLNIDLGAVDEGAVAPPPEKRPRDEAAPAPAPAAAPAAVPAPAAPARAPAPVPAAAPMDTDAPADASLDAAADALGDALAAVGAVGGAAGAACAALLARYVDGVLANPKSPKHRAIRRGNAAFAQRIEAVGGERVLAALGFHAEDRGGELWLVLCDDGARDLAALKRAKAALAALCAAPAPVAAPAFDPFSTHRVDMRSGAAKKATVPSETAVERRARELGDQARALEGAAVAPERMLTLQSAAAQDAAAAKARADAHFGSADDGAGRGDSNLVAKAAAARERSRREKEDAPMTTKAMRDVAALEKLRVYDVAAIKVQFPDRTVLGARFHPREPVAAVYAAVRGVLAPGAPDFALFVSPPKRDLPPGGGTLADLGLVPAAKVFVSWASPATGPYLSDASLALLDADVAASAFPEAKPVAERTPAAAEPAAAAKPKTKKPSWMKLG</sequence>
<dbReference type="InterPro" id="IPR036339">
    <property type="entry name" value="PUB-like_dom_sf"/>
</dbReference>
<dbReference type="PANTHER" id="PTHR46467">
    <property type="entry name" value="TETHER CONTAINING UBX DOMAIN FOR GLUT4"/>
    <property type="match status" value="1"/>
</dbReference>
<dbReference type="AlphaFoldDB" id="F0YAZ5"/>
<dbReference type="GeneID" id="20224926"/>
<dbReference type="eggNOG" id="KOG2699">
    <property type="taxonomic scope" value="Eukaryota"/>
</dbReference>
<feature type="compositionally biased region" description="Low complexity" evidence="1">
    <location>
        <begin position="195"/>
        <end position="210"/>
    </location>
</feature>
<dbReference type="GO" id="GO:0005634">
    <property type="term" value="C:nucleus"/>
    <property type="evidence" value="ECO:0007669"/>
    <property type="project" value="TreeGrafter"/>
</dbReference>
<dbReference type="GO" id="GO:0005737">
    <property type="term" value="C:cytoplasm"/>
    <property type="evidence" value="ECO:0007669"/>
    <property type="project" value="TreeGrafter"/>
</dbReference>
<dbReference type="OMA" id="SIRCANI"/>
<dbReference type="InterPro" id="IPR001012">
    <property type="entry name" value="UBX_dom"/>
</dbReference>
<keyword evidence="4" id="KW-1185">Reference proteome</keyword>
<feature type="domain" description="UBX" evidence="2">
    <location>
        <begin position="471"/>
        <end position="547"/>
    </location>
</feature>